<evidence type="ECO:0000256" key="3">
    <source>
        <dbReference type="ARBA" id="ARBA00022553"/>
    </source>
</evidence>
<evidence type="ECO:0000256" key="4">
    <source>
        <dbReference type="ARBA" id="ARBA00023012"/>
    </source>
</evidence>
<feature type="domain" description="Response regulatory" evidence="10">
    <location>
        <begin position="3"/>
        <end position="121"/>
    </location>
</feature>
<keyword evidence="4" id="KW-0902">Two-component regulatory system</keyword>
<dbReference type="GO" id="GO:0005737">
    <property type="term" value="C:cytoplasm"/>
    <property type="evidence" value="ECO:0007669"/>
    <property type="project" value="UniProtKB-SubCell"/>
</dbReference>
<organism evidence="11 12">
    <name type="scientific">Paenibacillus radicis</name>
    <name type="common">ex Gao et al. 2016</name>
    <dbReference type="NCBI Taxonomy" id="1737354"/>
    <lineage>
        <taxon>Bacteria</taxon>
        <taxon>Bacillati</taxon>
        <taxon>Bacillota</taxon>
        <taxon>Bacilli</taxon>
        <taxon>Bacillales</taxon>
        <taxon>Paenibacillaceae</taxon>
        <taxon>Paenibacillus</taxon>
    </lineage>
</organism>
<dbReference type="PROSITE" id="PS01124">
    <property type="entry name" value="HTH_ARAC_FAMILY_2"/>
    <property type="match status" value="1"/>
</dbReference>
<sequence>MLKVLLVDDEVYVRQGLRQLIDWKACGFEIIGEAANGAEAFEQVKASGPDLVVTDIRMPIVTGLELIGKVREAGMERIAFIVLSGYEDFKYAQQAMRYQVQDYILKPIDEDELKAALSKLHGQLEANSPSGGLSPEADLPLVLAVTDRMEENDPEAVRRAVRQFIQELESRGADAAAAGRTVGRLVANVKRIISDMEGSLALHGLDELIGWSVAGKGGFETLEERLMGFALEGAVQIGELRRAKLQGSIHQVKSYIEANFRENISLKGMASQHYMNPVYMGQLFRKTYGMYFNEFLLGVRIREAKRLLRQTELKIYEVAEKAGFSSSNYFITQFEKLEQTTPAEYRSRLLEQTGGGPHG</sequence>
<evidence type="ECO:0000256" key="7">
    <source>
        <dbReference type="ARBA" id="ARBA00023163"/>
    </source>
</evidence>
<proteinExistence type="predicted"/>
<dbReference type="InterPro" id="IPR018062">
    <property type="entry name" value="HTH_AraC-typ_CS"/>
</dbReference>
<dbReference type="PRINTS" id="PR00032">
    <property type="entry name" value="HTHARAC"/>
</dbReference>
<dbReference type="PANTHER" id="PTHR42713:SF3">
    <property type="entry name" value="TRANSCRIPTIONAL REGULATORY PROTEIN HPTR"/>
    <property type="match status" value="1"/>
</dbReference>
<dbReference type="GO" id="GO:0003700">
    <property type="term" value="F:DNA-binding transcription factor activity"/>
    <property type="evidence" value="ECO:0007669"/>
    <property type="project" value="InterPro"/>
</dbReference>
<protein>
    <recommendedName>
        <fullName evidence="13">DNA-binding response regulator</fullName>
    </recommendedName>
</protein>
<dbReference type="EMBL" id="BMHY01000002">
    <property type="protein sequence ID" value="GGG60722.1"/>
    <property type="molecule type" value="Genomic_DNA"/>
</dbReference>
<dbReference type="CDD" id="cd17536">
    <property type="entry name" value="REC_YesN-like"/>
    <property type="match status" value="1"/>
</dbReference>
<dbReference type="PROSITE" id="PS50110">
    <property type="entry name" value="RESPONSE_REGULATORY"/>
    <property type="match status" value="1"/>
</dbReference>
<dbReference type="InterPro" id="IPR011006">
    <property type="entry name" value="CheY-like_superfamily"/>
</dbReference>
<dbReference type="PROSITE" id="PS00041">
    <property type="entry name" value="HTH_ARAC_FAMILY_1"/>
    <property type="match status" value="1"/>
</dbReference>
<dbReference type="SMART" id="SM00342">
    <property type="entry name" value="HTH_ARAC"/>
    <property type="match status" value="1"/>
</dbReference>
<evidence type="ECO:0000256" key="1">
    <source>
        <dbReference type="ARBA" id="ARBA00004496"/>
    </source>
</evidence>
<dbReference type="Pfam" id="PF12833">
    <property type="entry name" value="HTH_18"/>
    <property type="match status" value="1"/>
</dbReference>
<evidence type="ECO:0000313" key="12">
    <source>
        <dbReference type="Proteomes" id="UP000600247"/>
    </source>
</evidence>
<dbReference type="SUPFAM" id="SSF46689">
    <property type="entry name" value="Homeodomain-like"/>
    <property type="match status" value="2"/>
</dbReference>
<dbReference type="Pfam" id="PF00072">
    <property type="entry name" value="Response_reg"/>
    <property type="match status" value="1"/>
</dbReference>
<dbReference type="GO" id="GO:0043565">
    <property type="term" value="F:sequence-specific DNA binding"/>
    <property type="evidence" value="ECO:0007669"/>
    <property type="project" value="InterPro"/>
</dbReference>
<comment type="subcellular location">
    <subcellularLocation>
        <location evidence="1">Cytoplasm</location>
    </subcellularLocation>
</comment>
<dbReference type="InterPro" id="IPR009057">
    <property type="entry name" value="Homeodomain-like_sf"/>
</dbReference>
<evidence type="ECO:0000256" key="2">
    <source>
        <dbReference type="ARBA" id="ARBA00022490"/>
    </source>
</evidence>
<accession>A0A917LVZ5</accession>
<comment type="caution">
    <text evidence="11">The sequence shown here is derived from an EMBL/GenBank/DDBJ whole genome shotgun (WGS) entry which is preliminary data.</text>
</comment>
<feature type="domain" description="HTH araC/xylS-type" evidence="9">
    <location>
        <begin position="250"/>
        <end position="348"/>
    </location>
</feature>
<keyword evidence="3 8" id="KW-0597">Phosphoprotein</keyword>
<dbReference type="InterPro" id="IPR018060">
    <property type="entry name" value="HTH_AraC"/>
</dbReference>
<reference evidence="11 12" key="1">
    <citation type="journal article" date="2014" name="Int. J. Syst. Evol. Microbiol.">
        <title>Complete genome sequence of Corynebacterium casei LMG S-19264T (=DSM 44701T), isolated from a smear-ripened cheese.</title>
        <authorList>
            <consortium name="US DOE Joint Genome Institute (JGI-PGF)"/>
            <person name="Walter F."/>
            <person name="Albersmeier A."/>
            <person name="Kalinowski J."/>
            <person name="Ruckert C."/>
        </authorList>
    </citation>
    <scope>NUCLEOTIDE SEQUENCE [LARGE SCALE GENOMIC DNA]</scope>
    <source>
        <strain evidence="11 12">CGMCC 1.15286</strain>
    </source>
</reference>
<evidence type="ECO:0000256" key="5">
    <source>
        <dbReference type="ARBA" id="ARBA00023015"/>
    </source>
</evidence>
<dbReference type="InterPro" id="IPR051552">
    <property type="entry name" value="HptR"/>
</dbReference>
<gene>
    <name evidence="11" type="ORF">GCM10010918_12560</name>
</gene>
<keyword evidence="12" id="KW-1185">Reference proteome</keyword>
<dbReference type="Proteomes" id="UP000600247">
    <property type="component" value="Unassembled WGS sequence"/>
</dbReference>
<dbReference type="SMART" id="SM00448">
    <property type="entry name" value="REC"/>
    <property type="match status" value="1"/>
</dbReference>
<dbReference type="InterPro" id="IPR020449">
    <property type="entry name" value="Tscrpt_reg_AraC-type_HTH"/>
</dbReference>
<evidence type="ECO:0000259" key="10">
    <source>
        <dbReference type="PROSITE" id="PS50110"/>
    </source>
</evidence>
<evidence type="ECO:0008006" key="13">
    <source>
        <dbReference type="Google" id="ProtNLM"/>
    </source>
</evidence>
<dbReference type="PANTHER" id="PTHR42713">
    <property type="entry name" value="HISTIDINE KINASE-RELATED"/>
    <property type="match status" value="1"/>
</dbReference>
<evidence type="ECO:0000259" key="9">
    <source>
        <dbReference type="PROSITE" id="PS01124"/>
    </source>
</evidence>
<keyword evidence="7" id="KW-0804">Transcription</keyword>
<dbReference type="SUPFAM" id="SSF52172">
    <property type="entry name" value="CheY-like"/>
    <property type="match status" value="1"/>
</dbReference>
<evidence type="ECO:0000313" key="11">
    <source>
        <dbReference type="EMBL" id="GGG60722.1"/>
    </source>
</evidence>
<dbReference type="RefSeq" id="WP_188888099.1">
    <property type="nucleotide sequence ID" value="NZ_BMHY01000002.1"/>
</dbReference>
<dbReference type="InterPro" id="IPR001789">
    <property type="entry name" value="Sig_transdc_resp-reg_receiver"/>
</dbReference>
<name>A0A917LVZ5_9BACL</name>
<evidence type="ECO:0000256" key="6">
    <source>
        <dbReference type="ARBA" id="ARBA00023125"/>
    </source>
</evidence>
<dbReference type="AlphaFoldDB" id="A0A917LVZ5"/>
<evidence type="ECO:0000256" key="8">
    <source>
        <dbReference type="PROSITE-ProRule" id="PRU00169"/>
    </source>
</evidence>
<dbReference type="GO" id="GO:0000160">
    <property type="term" value="P:phosphorelay signal transduction system"/>
    <property type="evidence" value="ECO:0007669"/>
    <property type="project" value="UniProtKB-KW"/>
</dbReference>
<feature type="modified residue" description="4-aspartylphosphate" evidence="8">
    <location>
        <position position="55"/>
    </location>
</feature>
<keyword evidence="6" id="KW-0238">DNA-binding</keyword>
<keyword evidence="2" id="KW-0963">Cytoplasm</keyword>
<dbReference type="Gene3D" id="3.40.50.2300">
    <property type="match status" value="1"/>
</dbReference>
<dbReference type="Gene3D" id="1.10.10.60">
    <property type="entry name" value="Homeodomain-like"/>
    <property type="match status" value="2"/>
</dbReference>
<keyword evidence="5" id="KW-0805">Transcription regulation</keyword>